<dbReference type="eggNOG" id="ENOG5033A2M">
    <property type="taxonomic scope" value="Bacteria"/>
</dbReference>
<dbReference type="AlphaFoldDB" id="A0A174IBT8"/>
<dbReference type="Proteomes" id="UP000092714">
    <property type="component" value="Unassembled WGS sequence"/>
</dbReference>
<name>A0A174IBT8_9CLOT</name>
<evidence type="ECO:0000313" key="1">
    <source>
        <dbReference type="EMBL" id="OBY10079.1"/>
    </source>
</evidence>
<dbReference type="InterPro" id="IPR021321">
    <property type="entry name" value="DUF2922"/>
</dbReference>
<gene>
    <name evidence="1" type="ORF">CP373A1_13335</name>
</gene>
<dbReference type="RefSeq" id="WP_055183723.1">
    <property type="nucleotide sequence ID" value="NZ_CABHIH010000003.1"/>
</dbReference>
<accession>A0A174IBT8</accession>
<sequence length="72" mass="7910">MEFTLSMTFTTSNGDKSTISIEGVKENLTQAEASTLMDTIIEKDIFLTKNGTLTGKYSAQLVQKQVTKFNVA</sequence>
<dbReference type="OrthoDB" id="9795264at2"/>
<comment type="caution">
    <text evidence="1">The sequence shown here is derived from an EMBL/GenBank/DDBJ whole genome shotgun (WGS) entry which is preliminary data.</text>
</comment>
<evidence type="ECO:0000313" key="2">
    <source>
        <dbReference type="Proteomes" id="UP000092714"/>
    </source>
</evidence>
<keyword evidence="2" id="KW-1185">Reference proteome</keyword>
<proteinExistence type="predicted"/>
<protein>
    <recommendedName>
        <fullName evidence="3">DUF2922 domain-containing protein</fullName>
    </recommendedName>
</protein>
<organism evidence="1 2">
    <name type="scientific">Clostridium paraputrificum</name>
    <dbReference type="NCBI Taxonomy" id="29363"/>
    <lineage>
        <taxon>Bacteria</taxon>
        <taxon>Bacillati</taxon>
        <taxon>Bacillota</taxon>
        <taxon>Clostridia</taxon>
        <taxon>Eubacteriales</taxon>
        <taxon>Clostridiaceae</taxon>
        <taxon>Clostridium</taxon>
    </lineage>
</organism>
<evidence type="ECO:0008006" key="3">
    <source>
        <dbReference type="Google" id="ProtNLM"/>
    </source>
</evidence>
<reference evidence="1 2" key="1">
    <citation type="submission" date="2016-06" db="EMBL/GenBank/DDBJ databases">
        <authorList>
            <person name="Kjaerup R.B."/>
            <person name="Dalgaard T.S."/>
            <person name="Juul-Madsen H.R."/>
        </authorList>
    </citation>
    <scope>NUCLEOTIDE SEQUENCE [LARGE SCALE GENOMIC DNA]</scope>
    <source>
        <strain evidence="1 2">373-A1</strain>
    </source>
</reference>
<dbReference type="EMBL" id="MAPZ01000025">
    <property type="protein sequence ID" value="OBY10079.1"/>
    <property type="molecule type" value="Genomic_DNA"/>
</dbReference>
<dbReference type="Pfam" id="PF11148">
    <property type="entry name" value="DUF2922"/>
    <property type="match status" value="1"/>
</dbReference>